<keyword evidence="3 6" id="KW-0812">Transmembrane</keyword>
<dbReference type="Proteomes" id="UP000067598">
    <property type="component" value="Unassembled WGS sequence"/>
</dbReference>
<keyword evidence="4 6" id="KW-1133">Transmembrane helix</keyword>
<organism evidence="7 8">
    <name type="scientific">Lactobacillus crispatus</name>
    <dbReference type="NCBI Taxonomy" id="47770"/>
    <lineage>
        <taxon>Bacteria</taxon>
        <taxon>Bacillati</taxon>
        <taxon>Bacillota</taxon>
        <taxon>Bacilli</taxon>
        <taxon>Lactobacillales</taxon>
        <taxon>Lactobacillaceae</taxon>
        <taxon>Lactobacillus</taxon>
    </lineage>
</organism>
<evidence type="ECO:0008006" key="9">
    <source>
        <dbReference type="Google" id="ProtNLM"/>
    </source>
</evidence>
<feature type="transmembrane region" description="Helical" evidence="6">
    <location>
        <begin position="141"/>
        <end position="161"/>
    </location>
</feature>
<evidence type="ECO:0000256" key="6">
    <source>
        <dbReference type="RuleBase" id="RU004379"/>
    </source>
</evidence>
<evidence type="ECO:0000256" key="2">
    <source>
        <dbReference type="ARBA" id="ARBA00010350"/>
    </source>
</evidence>
<keyword evidence="5 6" id="KW-0472">Membrane</keyword>
<dbReference type="PATRIC" id="fig|47770.28.peg.1478"/>
<gene>
    <name evidence="7" type="ORF">AEL95_00725</name>
</gene>
<dbReference type="PANTHER" id="PTHR23291">
    <property type="entry name" value="BAX INHIBITOR-RELATED"/>
    <property type="match status" value="1"/>
</dbReference>
<evidence type="ECO:0000256" key="4">
    <source>
        <dbReference type="ARBA" id="ARBA00022989"/>
    </source>
</evidence>
<feature type="transmembrane region" description="Helical" evidence="6">
    <location>
        <begin position="110"/>
        <end position="129"/>
    </location>
</feature>
<dbReference type="GO" id="GO:0016020">
    <property type="term" value="C:membrane"/>
    <property type="evidence" value="ECO:0007669"/>
    <property type="project" value="UniProtKB-SubCell"/>
</dbReference>
<name>A0A109DG39_9LACO</name>
<evidence type="ECO:0000313" key="8">
    <source>
        <dbReference type="Proteomes" id="UP000067598"/>
    </source>
</evidence>
<proteinExistence type="inferred from homology"/>
<dbReference type="InterPro" id="IPR006214">
    <property type="entry name" value="Bax_inhibitor_1-related"/>
</dbReference>
<evidence type="ECO:0000256" key="5">
    <source>
        <dbReference type="ARBA" id="ARBA00023136"/>
    </source>
</evidence>
<evidence type="ECO:0000256" key="3">
    <source>
        <dbReference type="ARBA" id="ARBA00022692"/>
    </source>
</evidence>
<evidence type="ECO:0000256" key="1">
    <source>
        <dbReference type="ARBA" id="ARBA00004141"/>
    </source>
</evidence>
<evidence type="ECO:0000313" key="7">
    <source>
        <dbReference type="EMBL" id="KWU04763.1"/>
    </source>
</evidence>
<feature type="transmembrane region" description="Helical" evidence="6">
    <location>
        <begin position="83"/>
        <end position="104"/>
    </location>
</feature>
<dbReference type="AlphaFoldDB" id="A0A109DG39"/>
<dbReference type="PANTHER" id="PTHR23291:SF50">
    <property type="entry name" value="PROTEIN LIFEGUARD 4"/>
    <property type="match status" value="1"/>
</dbReference>
<dbReference type="Pfam" id="PF01027">
    <property type="entry name" value="Bax1-I"/>
    <property type="match status" value="1"/>
</dbReference>
<comment type="subcellular location">
    <subcellularLocation>
        <location evidence="1">Membrane</location>
        <topology evidence="1">Multi-pass membrane protein</topology>
    </subcellularLocation>
</comment>
<accession>A0A109DG39</accession>
<dbReference type="EMBL" id="LJGP01000005">
    <property type="protein sequence ID" value="KWU04763.1"/>
    <property type="molecule type" value="Genomic_DNA"/>
</dbReference>
<feature type="transmembrane region" description="Helical" evidence="6">
    <location>
        <begin position="29"/>
        <end position="52"/>
    </location>
</feature>
<comment type="similarity">
    <text evidence="2 6">Belongs to the BI1 family.</text>
</comment>
<feature type="transmembrane region" description="Helical" evidence="6">
    <location>
        <begin position="206"/>
        <end position="229"/>
    </location>
</feature>
<protein>
    <recommendedName>
        <fullName evidence="9">BAX inhibitor (BI)-1/YccA family protein</fullName>
    </recommendedName>
</protein>
<dbReference type="CDD" id="cd10432">
    <property type="entry name" value="BI-1-like_bacterial"/>
    <property type="match status" value="1"/>
</dbReference>
<reference evidence="7 8" key="1">
    <citation type="journal article" date="2016" name="Microbiology (Mosc.)">
        <title>Comparison of Lactobacillus crispatus isolates from Lactobacillus-dominated vaginal microbiomes with isolates from microbiomes containing bacterial vaginosis-associated bacteria.</title>
        <authorList>
            <person name="Abdelmaksoud A.A."/>
            <person name="Koparde V.N."/>
            <person name="Sheth N.U."/>
            <person name="Serrano M.G."/>
            <person name="Glascock A.L."/>
            <person name="Fettweis J.M."/>
            <person name="Strauss Iii J.F."/>
            <person name="Buck G.A."/>
            <person name="Jefferson K.K."/>
        </authorList>
    </citation>
    <scope>NUCLEOTIDE SEQUENCE [LARGE SCALE GENOMIC DNA]</scope>
    <source>
        <strain evidence="7 8">VMC3</strain>
    </source>
</reference>
<comment type="caution">
    <text evidence="7">The sequence shown here is derived from an EMBL/GenBank/DDBJ whole genome shotgun (WGS) entry which is preliminary data.</text>
</comment>
<dbReference type="RefSeq" id="WP_060461629.1">
    <property type="nucleotide sequence ID" value="NZ_AP025162.1"/>
</dbReference>
<sequence length="236" mass="25216">MDNFSNTPGRRQVQDISAVNSFLTKMYSLMILAVLVSAATAFLTTTVFASAIANMSQAVYWIIIFVPIVLCMTISFKAAKNPTLGIVLLLILSAVYGFEFAFIAGAFTTASIAGAFLSAAGVFAAMAVFGSVTKRDLSNWGSYLGAALIGFLVAWLVNAFFIRSGAATFIFSCIGVLIFTGLTAYDAHNAKKIFMTYGGQVSDTGLAVMGALSMYLDFINIFMFLLQIFGMGGDRD</sequence>
<feature type="transmembrane region" description="Helical" evidence="6">
    <location>
        <begin position="58"/>
        <end position="76"/>
    </location>
</feature>
<feature type="transmembrane region" description="Helical" evidence="6">
    <location>
        <begin position="167"/>
        <end position="185"/>
    </location>
</feature>